<keyword evidence="1" id="KW-0812">Transmembrane</keyword>
<feature type="transmembrane region" description="Helical" evidence="1">
    <location>
        <begin position="16"/>
        <end position="38"/>
    </location>
</feature>
<keyword evidence="3" id="KW-1185">Reference proteome</keyword>
<sequence>MSEFGAAHRLDPRHRAWLRIGVVLAALLVLTGVVLLLLPTEQTTVGWFAYAPLPETVFRPDAGVLLSPRAVLGLVLATLGALALAAWGGWAFARRGLARG</sequence>
<dbReference type="RefSeq" id="WP_083363292.1">
    <property type="nucleotide sequence ID" value="NZ_LT629742.1"/>
</dbReference>
<dbReference type="EMBL" id="LT629742">
    <property type="protein sequence ID" value="SDS32523.1"/>
    <property type="molecule type" value="Genomic_DNA"/>
</dbReference>
<dbReference type="STRING" id="412690.SAMN04489834_1272"/>
<organism evidence="2 3">
    <name type="scientific">Microterricola viridarii</name>
    <dbReference type="NCBI Taxonomy" id="412690"/>
    <lineage>
        <taxon>Bacteria</taxon>
        <taxon>Bacillati</taxon>
        <taxon>Actinomycetota</taxon>
        <taxon>Actinomycetes</taxon>
        <taxon>Micrococcales</taxon>
        <taxon>Microbacteriaceae</taxon>
        <taxon>Microterricola</taxon>
    </lineage>
</organism>
<name>A0A1H1RA00_9MICO</name>
<proteinExistence type="predicted"/>
<evidence type="ECO:0000313" key="3">
    <source>
        <dbReference type="Proteomes" id="UP000181956"/>
    </source>
</evidence>
<keyword evidence="1" id="KW-0472">Membrane</keyword>
<reference evidence="3" key="1">
    <citation type="submission" date="2016-10" db="EMBL/GenBank/DDBJ databases">
        <authorList>
            <person name="Varghese N."/>
            <person name="Submissions S."/>
        </authorList>
    </citation>
    <scope>NUCLEOTIDE SEQUENCE [LARGE SCALE GENOMIC DNA]</scope>
    <source>
        <strain evidence="3">DSM 21772</strain>
    </source>
</reference>
<evidence type="ECO:0000256" key="1">
    <source>
        <dbReference type="SAM" id="Phobius"/>
    </source>
</evidence>
<dbReference type="Proteomes" id="UP000181956">
    <property type="component" value="Chromosome I"/>
</dbReference>
<dbReference type="AlphaFoldDB" id="A0A1H1RA00"/>
<gene>
    <name evidence="2" type="ORF">SAMN04489834_1272</name>
</gene>
<keyword evidence="1" id="KW-1133">Transmembrane helix</keyword>
<accession>A0A1H1RA00</accession>
<feature type="transmembrane region" description="Helical" evidence="1">
    <location>
        <begin position="70"/>
        <end position="93"/>
    </location>
</feature>
<evidence type="ECO:0000313" key="2">
    <source>
        <dbReference type="EMBL" id="SDS32523.1"/>
    </source>
</evidence>
<protein>
    <submittedName>
        <fullName evidence="2">Uncharacterized protein</fullName>
    </submittedName>
</protein>